<dbReference type="Proteomes" id="UP001597511">
    <property type="component" value="Unassembled WGS sequence"/>
</dbReference>
<feature type="domain" description="DUF2264" evidence="2">
    <location>
        <begin position="38"/>
        <end position="400"/>
    </location>
</feature>
<name>A0ABW6A5A3_9BACT</name>
<dbReference type="RefSeq" id="WP_386098826.1">
    <property type="nucleotide sequence ID" value="NZ_JBHUOZ010000003.1"/>
</dbReference>
<dbReference type="PIRSF" id="PIRSF014753">
    <property type="entry name" value="UCP014753"/>
    <property type="match status" value="1"/>
</dbReference>
<evidence type="ECO:0000313" key="4">
    <source>
        <dbReference type="Proteomes" id="UP001597511"/>
    </source>
</evidence>
<protein>
    <submittedName>
        <fullName evidence="3">DUF2264 domain-containing protein</fullName>
    </submittedName>
</protein>
<keyword evidence="4" id="KW-1185">Reference proteome</keyword>
<keyword evidence="1" id="KW-0732">Signal</keyword>
<dbReference type="InterPro" id="IPR016624">
    <property type="entry name" value="UCP014753"/>
</dbReference>
<gene>
    <name evidence="3" type="ORF">ACFS6H_12065</name>
</gene>
<proteinExistence type="predicted"/>
<accession>A0ABW6A5A3</accession>
<evidence type="ECO:0000259" key="2">
    <source>
        <dbReference type="Pfam" id="PF10022"/>
    </source>
</evidence>
<dbReference type="InterPro" id="IPR049349">
    <property type="entry name" value="DUF2264_N"/>
</dbReference>
<feature type="chain" id="PRO_5045144240" evidence="1">
    <location>
        <begin position="26"/>
        <end position="419"/>
    </location>
</feature>
<sequence>MMQRRNFLKLSSVLGLLGITGNAVATNEHTDFKKKKADREYWVELLDKIATPVLANMSRGELRKNMPVEVGKGWYEKSTKDVAYMEAFGRLISGMAPWFELPDDDSRESQVRKRLRLQAQQSLVHAVDPASPDYLYWGTPTSRQPLVDAAYIAQALLYAPKSLWQDLDATTRQRIIDEFTKIRALKPNQSNWLLFAAMIETFLLKVDKPFDAFRIDDAIDKLKGWYTGDGWYKDGANFGFDHYNAYVMHPMMTDVLKHNVEKGRRTKEEYEQAYKRMQRYSTYLERYISPEGTYLVVGRSSTYRMATFQPLVKVVLEHKLPASLTNGQVRAALTAVMKNMFIPSTFTKDGWLTLGLVGDQQLGIADTYSNTGSMYITSTVFLALGLPANDPFWTAPAEEWTQQKAWSGKPFAKDYAVNY</sequence>
<dbReference type="PANTHER" id="PTHR35339">
    <property type="entry name" value="LINALOOL DEHYDRATASE_ISOMERASE DOMAIN-CONTAINING PROTEIN"/>
    <property type="match status" value="1"/>
</dbReference>
<feature type="signal peptide" evidence="1">
    <location>
        <begin position="1"/>
        <end position="25"/>
    </location>
</feature>
<dbReference type="EMBL" id="JBHUOZ010000003">
    <property type="protein sequence ID" value="MFD2920452.1"/>
    <property type="molecule type" value="Genomic_DNA"/>
</dbReference>
<evidence type="ECO:0000256" key="1">
    <source>
        <dbReference type="SAM" id="SignalP"/>
    </source>
</evidence>
<organism evidence="3 4">
    <name type="scientific">Terrimonas rubra</name>
    <dbReference type="NCBI Taxonomy" id="1035890"/>
    <lineage>
        <taxon>Bacteria</taxon>
        <taxon>Pseudomonadati</taxon>
        <taxon>Bacteroidota</taxon>
        <taxon>Chitinophagia</taxon>
        <taxon>Chitinophagales</taxon>
        <taxon>Chitinophagaceae</taxon>
        <taxon>Terrimonas</taxon>
    </lineage>
</organism>
<dbReference type="PANTHER" id="PTHR35339:SF3">
    <property type="entry name" value="DUF2264 DOMAIN-CONTAINING PROTEIN"/>
    <property type="match status" value="1"/>
</dbReference>
<dbReference type="Pfam" id="PF10022">
    <property type="entry name" value="DUF2264"/>
    <property type="match status" value="1"/>
</dbReference>
<comment type="caution">
    <text evidence="3">The sequence shown here is derived from an EMBL/GenBank/DDBJ whole genome shotgun (WGS) entry which is preliminary data.</text>
</comment>
<reference evidence="4" key="1">
    <citation type="journal article" date="2019" name="Int. J. Syst. Evol. Microbiol.">
        <title>The Global Catalogue of Microorganisms (GCM) 10K type strain sequencing project: providing services to taxonomists for standard genome sequencing and annotation.</title>
        <authorList>
            <consortium name="The Broad Institute Genomics Platform"/>
            <consortium name="The Broad Institute Genome Sequencing Center for Infectious Disease"/>
            <person name="Wu L."/>
            <person name="Ma J."/>
        </authorList>
    </citation>
    <scope>NUCLEOTIDE SEQUENCE [LARGE SCALE GENOMIC DNA]</scope>
    <source>
        <strain evidence="4">KCTC 23299</strain>
    </source>
</reference>
<evidence type="ECO:0000313" key="3">
    <source>
        <dbReference type="EMBL" id="MFD2920452.1"/>
    </source>
</evidence>